<reference evidence="3 4" key="1">
    <citation type="submission" date="2023-09" db="EMBL/GenBank/DDBJ databases">
        <title>Different Types of Thermotolerant Ring-Cleaving Dioxygenases derived from Aeribacillus composti HB-1 applied for multiple aromatic hydrocarbons removal.</title>
        <authorList>
            <person name="Cao L."/>
            <person name="Li M."/>
            <person name="Ma T."/>
        </authorList>
    </citation>
    <scope>NUCLEOTIDE SEQUENCE [LARGE SCALE GENOMIC DNA]</scope>
    <source>
        <strain evidence="3 4">HB-1</strain>
    </source>
</reference>
<dbReference type="InterPro" id="IPR001296">
    <property type="entry name" value="Glyco_trans_1"/>
</dbReference>
<dbReference type="PANTHER" id="PTHR12526:SF638">
    <property type="entry name" value="SPORE COAT PROTEIN SA"/>
    <property type="match status" value="1"/>
</dbReference>
<dbReference type="Proteomes" id="UP001303701">
    <property type="component" value="Chromosome"/>
</dbReference>
<dbReference type="RefSeq" id="WP_066246874.1">
    <property type="nucleotide sequence ID" value="NZ_CP134501.1"/>
</dbReference>
<evidence type="ECO:0000313" key="3">
    <source>
        <dbReference type="EMBL" id="WNF33621.1"/>
    </source>
</evidence>
<dbReference type="EC" id="2.4.-.-" evidence="3"/>
<protein>
    <submittedName>
        <fullName evidence="3">Glycosyltransferase family 4 protein</fullName>
        <ecNumber evidence="3">2.4.-.-</ecNumber>
    </submittedName>
</protein>
<feature type="domain" description="Glycosyltransferase subfamily 4-like N-terminal" evidence="2">
    <location>
        <begin position="13"/>
        <end position="170"/>
    </location>
</feature>
<keyword evidence="4" id="KW-1185">Reference proteome</keyword>
<organism evidence="3 4">
    <name type="scientific">Aeribacillus composti</name>
    <dbReference type="NCBI Taxonomy" id="1868734"/>
    <lineage>
        <taxon>Bacteria</taxon>
        <taxon>Bacillati</taxon>
        <taxon>Bacillota</taxon>
        <taxon>Bacilli</taxon>
        <taxon>Bacillales</taxon>
        <taxon>Bacillaceae</taxon>
        <taxon>Aeribacillus</taxon>
    </lineage>
</organism>
<dbReference type="PANTHER" id="PTHR12526">
    <property type="entry name" value="GLYCOSYLTRANSFERASE"/>
    <property type="match status" value="1"/>
</dbReference>
<sequence length="369" mass="42078">MKVLHLNAGNETGGGMVHILSLLKEFNRDEFILGVFEEGKLLEKANELGIKTVLFPQKTKCDITIVKNIVQFIREHHIDMYHTHGPRANVIGALVRLFTPCKWIVTVHSDPRQDFIAKGFIGKMLSNLNIFSFRRADHIFAISERFKKILIDLQIEERKITTIFNGIDFSKTLEPPYKREEFNLSKDAFVIVMVARLEKIKGHLIAFKAFKQVLQSCPSSHLLLIGSGSLENELKRKVVKEGLQNRVHFLGYREDVERILPIADVLLLSSFSESFPLVILEAARAKIPVITTNVGGVHHLISDKSLGWIVPIGDHEKLKRSIMEASALKKRGKLKEFGERLYLKASKNYSIQKFSESIYSTYKKILDIM</sequence>
<accession>A0ABY9WEV4</accession>
<dbReference type="CDD" id="cd03801">
    <property type="entry name" value="GT4_PimA-like"/>
    <property type="match status" value="1"/>
</dbReference>
<feature type="domain" description="Glycosyl transferase family 1" evidence="1">
    <location>
        <begin position="179"/>
        <end position="334"/>
    </location>
</feature>
<evidence type="ECO:0000313" key="4">
    <source>
        <dbReference type="Proteomes" id="UP001303701"/>
    </source>
</evidence>
<dbReference type="EMBL" id="CP134501">
    <property type="protein sequence ID" value="WNF33621.1"/>
    <property type="molecule type" value="Genomic_DNA"/>
</dbReference>
<keyword evidence="3" id="KW-0808">Transferase</keyword>
<dbReference type="Pfam" id="PF00534">
    <property type="entry name" value="Glycos_transf_1"/>
    <property type="match status" value="1"/>
</dbReference>
<dbReference type="Pfam" id="PF13439">
    <property type="entry name" value="Glyco_transf_4"/>
    <property type="match status" value="1"/>
</dbReference>
<dbReference type="Gene3D" id="3.40.50.2000">
    <property type="entry name" value="Glycogen Phosphorylase B"/>
    <property type="match status" value="2"/>
</dbReference>
<evidence type="ECO:0000259" key="2">
    <source>
        <dbReference type="Pfam" id="PF13439"/>
    </source>
</evidence>
<keyword evidence="3" id="KW-0328">Glycosyltransferase</keyword>
<name>A0ABY9WEV4_9BACI</name>
<gene>
    <name evidence="3" type="ORF">RI196_02720</name>
</gene>
<proteinExistence type="predicted"/>
<dbReference type="GeneID" id="301124854"/>
<evidence type="ECO:0000259" key="1">
    <source>
        <dbReference type="Pfam" id="PF00534"/>
    </source>
</evidence>
<dbReference type="SUPFAM" id="SSF53756">
    <property type="entry name" value="UDP-Glycosyltransferase/glycogen phosphorylase"/>
    <property type="match status" value="1"/>
</dbReference>
<dbReference type="GO" id="GO:0016757">
    <property type="term" value="F:glycosyltransferase activity"/>
    <property type="evidence" value="ECO:0007669"/>
    <property type="project" value="UniProtKB-KW"/>
</dbReference>
<dbReference type="InterPro" id="IPR028098">
    <property type="entry name" value="Glyco_trans_4-like_N"/>
</dbReference>